<dbReference type="EMBL" id="LAZR01005345">
    <property type="protein sequence ID" value="KKN00691.1"/>
    <property type="molecule type" value="Genomic_DNA"/>
</dbReference>
<dbReference type="GO" id="GO:0046872">
    <property type="term" value="F:metal ion binding"/>
    <property type="evidence" value="ECO:0007669"/>
    <property type="project" value="UniProtKB-KW"/>
</dbReference>
<keyword evidence="3" id="KW-0408">Iron</keyword>
<gene>
    <name evidence="7" type="ORF">LCGC14_1135300</name>
</gene>
<evidence type="ECO:0000259" key="5">
    <source>
        <dbReference type="Pfam" id="PF01869"/>
    </source>
</evidence>
<dbReference type="Gene3D" id="3.40.50.11900">
    <property type="match status" value="1"/>
</dbReference>
<comment type="caution">
    <text evidence="7">The sequence shown here is derived from an EMBL/GenBank/DDBJ whole genome shotgun (WGS) entry which is preliminary data.</text>
</comment>
<feature type="domain" description="ATPase BadF/BadG/BcrA/BcrD type" evidence="5">
    <location>
        <begin position="317"/>
        <end position="569"/>
    </location>
</feature>
<dbReference type="InterPro" id="IPR008275">
    <property type="entry name" value="CoA_E_activase_dom"/>
</dbReference>
<dbReference type="SUPFAM" id="SSF53067">
    <property type="entry name" value="Actin-like ATPase domain"/>
    <property type="match status" value="2"/>
</dbReference>
<keyword evidence="4" id="KW-0411">Iron-sulfur</keyword>
<evidence type="ECO:0008006" key="8">
    <source>
        <dbReference type="Google" id="ProtNLM"/>
    </source>
</evidence>
<sequence>MNKDIHLVGLDLGSISVNAIVIDKEGKIVYEEDYRRHSGKPLEVAREIVKKIARKYPFQYMATTGSNGEYLSKEWKLPYLEEIIVQAKGIHHLHPEIRTVIDIGGCDAKFIQINERGEVEDFGMNSSCASGTGSFLDQQAKRLELDIEKEFAQEALKSVNPARLAARCAVFAKTDMIHLQQKATPTSDITMGLCEALARSYKSNIARGKDLKGPISFQGGVAANEAMLVAFRRVLKREDITVPEYFYSIGALGAALVLLEKRQVKPFDEANLKKEVSLIQEKEALPRLSLDYKKEEATSLEKDCQLLKDGQLIDAYLGIDIGSVSTNVAVIDKKRHLLAKSYLSTAGKPIKVVQDGLREVKSKVEGKVRIKGVGVTGSGRYMIGAFVGADVIKNEITAQARGALSVSPEVDTVFEIGGQDSKFISLEKGTIIDFTMNKACAAGTGSFLEEQAEELGINIKKEFEQIAFSSDYPADLGDRCTVFMESALFEHLQRGFPIPHLVGGLAYSVAYNYLNKVVENRKIGNNIFFQGGTACNQSVLAAFEEILGKRITVPPHNEVLGAIGAAIVAAEETKGESKFKGFALTEADYRIESFVCQDCPNHCKINQVWIEGEEKPLTYGDRCDKYSGKEGRKKIKGVPNLFKERDKLLFARENRLRSLSRAIKPRLFRLSLAMTSRSSFSQRREGPTRNDNKRKKIGIPRSLHTYELFPLWESFFTELGYEVILSDRTNDDIIHQGIEIVVADTCFPIKVTHGHVLNLLEKNLDYIFIPSIIDFEKGDSQLKRTYNCPWSQSIPYFINATIKRENYSAKFLQPKISFRKSTDEGLRKIGILLNETPSEIRKASQVARKRQYQFNEELKKKGQEVLSNLGKKKGFVIISRPYNGCDPGLNLDIVEKMRELGMLAIPMDFLNLDPSLISQDYPNMYWAHGQKILAAARVIKETDNLYPIYITNFGCGPDSFISKYFAEEMDRPFLELQIDEHSAEAGIITRLEAFLDSIQNRKITRKKISKEFSLPLLEDNQRTIYIPYMDDHSYALKAALEALGKKAEVMPVSDLESLREGQKYTTGRECYPCILTTGDMIKVINKNGHRTNKIAFFMGTAQGPCRFGQYQKFQQLQVLKRLGYSDIPVISLDSENSYAGYGTKFTKLAWEGIAAIDILRKAQRLIRVDEIDKGETNRIYLKYREEICKLISQGKGLKSLMQEAAQALRKVRRKESDKPAVTVVGEIYVRHNPYSNIFIIDELERLGVKVELASMREWFMYTNQMHKELTWKEKDLLKLTTNRIKNLFQEIIEKRLEKPFKDIIKGFEEPHIGEVLQLGEKYLDRSLRGEAILTVGKTLHSIERGRDGVVNIMPFTCMPGNIAWALSTQIEKEYANFPILNLSYDGSHQANYLNKIRTFVFQVETYHKRKAVESRR</sequence>
<dbReference type="CDD" id="cd24035">
    <property type="entry name" value="ASKHA_NBD_O66634-like_rpt2"/>
    <property type="match status" value="1"/>
</dbReference>
<organism evidence="7">
    <name type="scientific">marine sediment metagenome</name>
    <dbReference type="NCBI Taxonomy" id="412755"/>
    <lineage>
        <taxon>unclassified sequences</taxon>
        <taxon>metagenomes</taxon>
        <taxon>ecological metagenomes</taxon>
    </lineage>
</organism>
<dbReference type="CDD" id="cd24034">
    <property type="entry name" value="ASKHA_NBD_O66634-like_rpt1"/>
    <property type="match status" value="1"/>
</dbReference>
<protein>
    <recommendedName>
        <fullName evidence="8">CoA activase</fullName>
    </recommendedName>
</protein>
<feature type="domain" description="DUF2229" evidence="6">
    <location>
        <begin position="696"/>
        <end position="909"/>
    </location>
</feature>
<evidence type="ECO:0000313" key="7">
    <source>
        <dbReference type="EMBL" id="KKN00691.1"/>
    </source>
</evidence>
<dbReference type="InterPro" id="IPR018709">
    <property type="entry name" value="CoA_activase_DUF2229"/>
</dbReference>
<dbReference type="NCBIfam" id="TIGR00241">
    <property type="entry name" value="CoA_E_activ"/>
    <property type="match status" value="2"/>
</dbReference>
<evidence type="ECO:0000256" key="3">
    <source>
        <dbReference type="ARBA" id="ARBA00023004"/>
    </source>
</evidence>
<proteinExistence type="predicted"/>
<dbReference type="Gene3D" id="3.30.420.40">
    <property type="match status" value="4"/>
</dbReference>
<accession>A0A0F9PI37</accession>
<reference evidence="7" key="1">
    <citation type="journal article" date="2015" name="Nature">
        <title>Complex archaea that bridge the gap between prokaryotes and eukaryotes.</title>
        <authorList>
            <person name="Spang A."/>
            <person name="Saw J.H."/>
            <person name="Jorgensen S.L."/>
            <person name="Zaremba-Niedzwiedzka K."/>
            <person name="Martijn J."/>
            <person name="Lind A.E."/>
            <person name="van Eijk R."/>
            <person name="Schleper C."/>
            <person name="Guy L."/>
            <person name="Ettema T.J."/>
        </authorList>
    </citation>
    <scope>NUCLEOTIDE SEQUENCE</scope>
</reference>
<evidence type="ECO:0000259" key="6">
    <source>
        <dbReference type="Pfam" id="PF09989"/>
    </source>
</evidence>
<name>A0A0F9PI37_9ZZZZ</name>
<comment type="cofactor">
    <cofactor evidence="1">
        <name>[4Fe-4S] cluster</name>
        <dbReference type="ChEBI" id="CHEBI:49883"/>
    </cofactor>
</comment>
<evidence type="ECO:0000256" key="2">
    <source>
        <dbReference type="ARBA" id="ARBA00022723"/>
    </source>
</evidence>
<dbReference type="PANTHER" id="PTHR32329:SF7">
    <property type="entry name" value="ACTIVATOR OF 2-HYDROXYACYL-COA-HYDRATASE"/>
    <property type="match status" value="1"/>
</dbReference>
<dbReference type="PANTHER" id="PTHR32329">
    <property type="entry name" value="BIFUNCTIONAL PROTEIN [INCLUDES 2-HYDROXYACYL-COA DEHYDRATASE (N-TER) AND ITS ACTIVATOR DOMAIN (C_TERM)-RELATED"/>
    <property type="match status" value="1"/>
</dbReference>
<keyword evidence="2" id="KW-0479">Metal-binding</keyword>
<dbReference type="InterPro" id="IPR043129">
    <property type="entry name" value="ATPase_NBD"/>
</dbReference>
<dbReference type="InterPro" id="IPR002731">
    <property type="entry name" value="ATPase_BadF"/>
</dbReference>
<feature type="domain" description="ATPase BadF/BadG/BcrA/BcrD type" evidence="5">
    <location>
        <begin position="8"/>
        <end position="256"/>
    </location>
</feature>
<evidence type="ECO:0000256" key="4">
    <source>
        <dbReference type="ARBA" id="ARBA00023014"/>
    </source>
</evidence>
<dbReference type="Pfam" id="PF01869">
    <property type="entry name" value="BcrAD_BadFG"/>
    <property type="match status" value="2"/>
</dbReference>
<dbReference type="InterPro" id="IPR051805">
    <property type="entry name" value="Dehydratase_Activator_Redct"/>
</dbReference>
<evidence type="ECO:0000256" key="1">
    <source>
        <dbReference type="ARBA" id="ARBA00001966"/>
    </source>
</evidence>
<dbReference type="GO" id="GO:0051536">
    <property type="term" value="F:iron-sulfur cluster binding"/>
    <property type="evidence" value="ECO:0007669"/>
    <property type="project" value="UniProtKB-KW"/>
</dbReference>
<dbReference type="Pfam" id="PF09989">
    <property type="entry name" value="DUF2229"/>
    <property type="match status" value="1"/>
</dbReference>